<dbReference type="eggNOG" id="ENOG502S45T">
    <property type="taxonomic scope" value="Eukaryota"/>
</dbReference>
<reference evidence="3" key="1">
    <citation type="journal article" date="2012" name="G3 (Bethesda)">
        <title>Pichia sorbitophila, an interspecies yeast hybrid reveals early steps of genome resolution following polyploidization.</title>
        <authorList>
            <person name="Leh Louis V."/>
            <person name="Despons L."/>
            <person name="Friedrich A."/>
            <person name="Martin T."/>
            <person name="Durrens P."/>
            <person name="Casaregola S."/>
            <person name="Neuveglise C."/>
            <person name="Fairhead C."/>
            <person name="Marck C."/>
            <person name="Cruz J.A."/>
            <person name="Straub M.L."/>
            <person name="Kugler V."/>
            <person name="Sacerdot C."/>
            <person name="Uzunov Z."/>
            <person name="Thierry A."/>
            <person name="Weiss S."/>
            <person name="Bleykasten C."/>
            <person name="De Montigny J."/>
            <person name="Jacques N."/>
            <person name="Jung P."/>
            <person name="Lemaire M."/>
            <person name="Mallet S."/>
            <person name="Morel G."/>
            <person name="Richard G.F."/>
            <person name="Sarkar A."/>
            <person name="Savel G."/>
            <person name="Schacherer J."/>
            <person name="Seret M.L."/>
            <person name="Talla E."/>
            <person name="Samson G."/>
            <person name="Jubin C."/>
            <person name="Poulain J."/>
            <person name="Vacherie B."/>
            <person name="Barbe V."/>
            <person name="Pelletier E."/>
            <person name="Sherman D.J."/>
            <person name="Westhof E."/>
            <person name="Weissenbach J."/>
            <person name="Baret P.V."/>
            <person name="Wincker P."/>
            <person name="Gaillardin C."/>
            <person name="Dujon B."/>
            <person name="Souciet J.L."/>
        </authorList>
    </citation>
    <scope>NUCLEOTIDE SEQUENCE [LARGE SCALE GENOMIC DNA]</scope>
    <source>
        <strain evidence="3">CBS 270.75 / DBVPG 7215 / KCTC 17166 / NRRL Y-17582</strain>
    </source>
</reference>
<evidence type="ECO:0000256" key="1">
    <source>
        <dbReference type="SAM" id="Phobius"/>
    </source>
</evidence>
<evidence type="ECO:0008006" key="4">
    <source>
        <dbReference type="Google" id="ProtNLM"/>
    </source>
</evidence>
<keyword evidence="1" id="KW-1133">Transmembrane helix</keyword>
<dbReference type="EMBL" id="CP002503">
    <property type="protein sequence ID" value="AET41287.1"/>
    <property type="molecule type" value="Genomic_DNA"/>
</dbReference>
<dbReference type="RefSeq" id="XP_003648104.1">
    <property type="nucleotide sequence ID" value="XM_003648056.1"/>
</dbReference>
<evidence type="ECO:0000313" key="3">
    <source>
        <dbReference type="Proteomes" id="UP000006790"/>
    </source>
</evidence>
<dbReference type="InParanoid" id="G8JWS2"/>
<feature type="transmembrane region" description="Helical" evidence="1">
    <location>
        <begin position="130"/>
        <end position="154"/>
    </location>
</feature>
<protein>
    <recommendedName>
        <fullName evidence="4">DUF4112 domain-containing protein</fullName>
    </recommendedName>
</protein>
<dbReference type="PANTHER" id="PTHR35519:SF2">
    <property type="entry name" value="PH DOMAIN PROTEIN"/>
    <property type="match status" value="1"/>
</dbReference>
<gene>
    <name evidence="2" type="ordered locus">Ecym_7468</name>
</gene>
<keyword evidence="3" id="KW-1185">Reference proteome</keyword>
<dbReference type="GeneID" id="11471460"/>
<dbReference type="OrthoDB" id="2103474at2759"/>
<dbReference type="KEGG" id="erc:Ecym_7468"/>
<dbReference type="Proteomes" id="UP000006790">
    <property type="component" value="Chromosome 7"/>
</dbReference>
<dbReference type="HOGENOM" id="CLU_067862_3_1_1"/>
<dbReference type="FunCoup" id="G8JWS2">
    <property type="interactions" value="47"/>
</dbReference>
<name>G8JWS2_ERECY</name>
<keyword evidence="1" id="KW-0812">Transmembrane</keyword>
<evidence type="ECO:0000313" key="2">
    <source>
        <dbReference type="EMBL" id="AET41287.1"/>
    </source>
</evidence>
<organism evidence="2 3">
    <name type="scientific">Eremothecium cymbalariae (strain CBS 270.75 / DBVPG 7215 / KCTC 17166 / NRRL Y-17582)</name>
    <name type="common">Yeast</name>
    <dbReference type="NCBI Taxonomy" id="931890"/>
    <lineage>
        <taxon>Eukaryota</taxon>
        <taxon>Fungi</taxon>
        <taxon>Dikarya</taxon>
        <taxon>Ascomycota</taxon>
        <taxon>Saccharomycotina</taxon>
        <taxon>Saccharomycetes</taxon>
        <taxon>Saccharomycetales</taxon>
        <taxon>Saccharomycetaceae</taxon>
        <taxon>Eremothecium</taxon>
    </lineage>
</organism>
<sequence length="175" mass="19617">MGLALLPLKFLAGKAFKGYKIDMEDPYFEEVQLEKKSFWGGSTKLVKRKVKRAIPNYIPEHDRGILQHLKKQAYGLDMLFDVCGVRFGWLGVIGLLPVVGDVIGILLSIIVWKKANTVQDGLPLKTNMGFFLNIAFDFVLGLIPIVGAVISIAYKANSRNVLLLQKHLDKKYKAK</sequence>
<dbReference type="OMA" id="CNFCGIR"/>
<dbReference type="InterPro" id="IPR025187">
    <property type="entry name" value="DUF4112"/>
</dbReference>
<feature type="transmembrane region" description="Helical" evidence="1">
    <location>
        <begin position="87"/>
        <end position="110"/>
    </location>
</feature>
<dbReference type="Pfam" id="PF13430">
    <property type="entry name" value="DUF4112"/>
    <property type="match status" value="1"/>
</dbReference>
<proteinExistence type="predicted"/>
<keyword evidence="1" id="KW-0472">Membrane</keyword>
<dbReference type="PANTHER" id="PTHR35519">
    <property type="entry name" value="MEMBRANE PROTEINS"/>
    <property type="match status" value="1"/>
</dbReference>
<dbReference type="AlphaFoldDB" id="G8JWS2"/>
<accession>G8JWS2</accession>